<keyword evidence="2" id="KW-1185">Reference proteome</keyword>
<name>A0ABP8ASW4_9MICO</name>
<evidence type="ECO:0000313" key="1">
    <source>
        <dbReference type="EMBL" id="GAA4189763.1"/>
    </source>
</evidence>
<evidence type="ECO:0000313" key="2">
    <source>
        <dbReference type="Proteomes" id="UP001500213"/>
    </source>
</evidence>
<dbReference type="Proteomes" id="UP001500213">
    <property type="component" value="Unassembled WGS sequence"/>
</dbReference>
<dbReference type="EMBL" id="BAABBX010000014">
    <property type="protein sequence ID" value="GAA4189763.1"/>
    <property type="molecule type" value="Genomic_DNA"/>
</dbReference>
<organism evidence="1 2">
    <name type="scientific">Gryllotalpicola kribbensis</name>
    <dbReference type="NCBI Taxonomy" id="993084"/>
    <lineage>
        <taxon>Bacteria</taxon>
        <taxon>Bacillati</taxon>
        <taxon>Actinomycetota</taxon>
        <taxon>Actinomycetes</taxon>
        <taxon>Micrococcales</taxon>
        <taxon>Microbacteriaceae</taxon>
        <taxon>Gryllotalpicola</taxon>
    </lineage>
</organism>
<gene>
    <name evidence="1" type="ORF">GCM10022288_18090</name>
</gene>
<reference evidence="2" key="1">
    <citation type="journal article" date="2019" name="Int. J. Syst. Evol. Microbiol.">
        <title>The Global Catalogue of Microorganisms (GCM) 10K type strain sequencing project: providing services to taxonomists for standard genome sequencing and annotation.</title>
        <authorList>
            <consortium name="The Broad Institute Genomics Platform"/>
            <consortium name="The Broad Institute Genome Sequencing Center for Infectious Disease"/>
            <person name="Wu L."/>
            <person name="Ma J."/>
        </authorList>
    </citation>
    <scope>NUCLEOTIDE SEQUENCE [LARGE SCALE GENOMIC DNA]</scope>
    <source>
        <strain evidence="2">JCM 17593</strain>
    </source>
</reference>
<dbReference type="SUPFAM" id="SSF51445">
    <property type="entry name" value="(Trans)glycosidases"/>
    <property type="match status" value="1"/>
</dbReference>
<dbReference type="InterPro" id="IPR017853">
    <property type="entry name" value="GH"/>
</dbReference>
<dbReference type="Gene3D" id="3.20.20.80">
    <property type="entry name" value="Glycosidases"/>
    <property type="match status" value="2"/>
</dbReference>
<proteinExistence type="predicted"/>
<protein>
    <submittedName>
        <fullName evidence="1">Agarase</fullName>
    </submittedName>
</protein>
<comment type="caution">
    <text evidence="1">The sequence shown here is derived from an EMBL/GenBank/DDBJ whole genome shotgun (WGS) entry which is preliminary data.</text>
</comment>
<sequence>MIRDSEAPAEAPGSFSLRRGAGRWTFVGPGGHAFVSLGVNHADETNLLYPHNIGLWQERYGSTAAWIRNGLEADLQEWGFTTIGATEEAVSGRQLAAGGGLVDIAHTHGWPVTDYASASLPYCVPLRPLEIEAWNAFPAYRDPRDPGFAEYCDYLARRYVAPHAGRPNLLCYLLTDAPRWTGHPAGAGFPGADDPSVLFEIADAYHRTITAAIRRHDPDHLILGDRYGLTAGMPGAVLEAAKPHVDAWAVQVFTGASDGRLSRSLDTLDALHEHTGKPILIADTGNWCATPTSPHRASDIPDQAGRARRYITALSAYASRPWFLGWHWCGYIENTARGVGMKDPYDQPYRDFVEPVAEANPDIAATLGHENSL</sequence>
<dbReference type="RefSeq" id="WP_344776049.1">
    <property type="nucleotide sequence ID" value="NZ_BAABBX010000014.1"/>
</dbReference>
<accession>A0ABP8ASW4</accession>